<dbReference type="EMBL" id="FOPJ01000013">
    <property type="protein sequence ID" value="SFG75449.1"/>
    <property type="molecule type" value="Genomic_DNA"/>
</dbReference>
<accession>A0A1I2UGE2</accession>
<dbReference type="OrthoDB" id="9807486at2"/>
<dbReference type="InterPro" id="IPR003774">
    <property type="entry name" value="AlgH-like"/>
</dbReference>
<gene>
    <name evidence="1" type="ORF">SAMN05660282_01842</name>
</gene>
<name>A0A1I2UGE2_9CORY</name>
<keyword evidence="2" id="KW-1185">Reference proteome</keyword>
<dbReference type="Gene3D" id="3.40.1740.10">
    <property type="entry name" value="VC0467-like"/>
    <property type="match status" value="1"/>
</dbReference>
<dbReference type="Proteomes" id="UP000199065">
    <property type="component" value="Unassembled WGS sequence"/>
</dbReference>
<dbReference type="STRING" id="185761.SAMN05660282_01842"/>
<dbReference type="RefSeq" id="WP_092286642.1">
    <property type="nucleotide sequence ID" value="NZ_FOPJ01000013.1"/>
</dbReference>
<evidence type="ECO:0000313" key="1">
    <source>
        <dbReference type="EMBL" id="SFG75449.1"/>
    </source>
</evidence>
<dbReference type="AlphaFoldDB" id="A0A1I2UGE2"/>
<dbReference type="Pfam" id="PF02622">
    <property type="entry name" value="DUF179"/>
    <property type="match status" value="1"/>
</dbReference>
<organism evidence="1 2">
    <name type="scientific">Corynebacterium spheniscorum</name>
    <dbReference type="NCBI Taxonomy" id="185761"/>
    <lineage>
        <taxon>Bacteria</taxon>
        <taxon>Bacillati</taxon>
        <taxon>Actinomycetota</taxon>
        <taxon>Actinomycetes</taxon>
        <taxon>Mycobacteriales</taxon>
        <taxon>Corynebacteriaceae</taxon>
        <taxon>Corynebacterium</taxon>
    </lineage>
</organism>
<proteinExistence type="predicted"/>
<evidence type="ECO:0000313" key="2">
    <source>
        <dbReference type="Proteomes" id="UP000199065"/>
    </source>
</evidence>
<reference evidence="1 2" key="1">
    <citation type="submission" date="2016-10" db="EMBL/GenBank/DDBJ databases">
        <authorList>
            <person name="de Groot N.N."/>
        </authorList>
    </citation>
    <scope>NUCLEOTIDE SEQUENCE [LARGE SCALE GENOMIC DNA]</scope>
    <source>
        <strain>J11</strain>
        <strain evidence="2">PG 39</strain>
    </source>
</reference>
<sequence length="234" mass="26151">MSDHNSAEAGRRAPQPFFANLRNMVETHNELGFNALPEELMEVPAEPGSLILSSPLPRDWSVMLPRAVALILEPGTQDHGPKSLLLQRFSEESALEYVPQYEKVLSKPKAVFKGGDKQDGQLRAIARTTADSDVDTLPGCTRLANRLALVDVHRDEDEVLPFIEEMRVFSGYMQWAPGVLEEGVAAGEFFLAPALPQDIFRPIYFDLWAEVMRRQGVTFATFSTFPADIKVYDN</sequence>
<protein>
    <submittedName>
        <fullName evidence="1">Putative transcriptional regulator</fullName>
    </submittedName>
</protein>
<dbReference type="SUPFAM" id="SSF143456">
    <property type="entry name" value="VC0467-like"/>
    <property type="match status" value="1"/>
</dbReference>